<feature type="region of interest" description="Disordered" evidence="1">
    <location>
        <begin position="142"/>
        <end position="185"/>
    </location>
</feature>
<sequence>MLSVKVGDVLEFDALSASTGVGSTSPTKSEGRSLTTGRVIEVFLEDGKCTVQVSPYEPLLLLDLKQTFFKVVYEAGEMRSLLSEMVGWEIELESADTKRLERGVVKQVDCDINCTLVLFAGGRKEWLDLTFFRVKIPGHQTIPTESNAGTDSPLNNATAPSSPTHKQVQSETRELPRPRHSGCTTSDCCKPHAPVAASQLSMPRIDSDQFEWHLEGTHVELCDRDGKFLEGAALCSKTNSHLQLYSERRGFYEIACDVQGFKVVIHGLENLKTFPMGQIIDVYSPLIGHFRTGTVLKAAVVGHLTPIRFAANKAVEWTDLKSQTFKLVFLPHITNAFEHLEDQVESRCHSPRALQEHPQHKSHGSDSHRSRDLEYPQLHEGQGIEIFDDHSKQYVKFKVAAQSNWSSEAYIFEPLKESTAKHVVSSLPRIRSRLLLQPAQWEDYRRIIVGHRVDVYDRVGKSVKNGKIHAAGSGDELSDKPIILVRFKDGHQTWIDLRNNKVKLRMYPSEVPQAVAPPETLPRMKISDATGASTSSELLSADCSPGMSTVAVHPATELTQSNSTPALFRISSGEDLENTSQLPQAEAPTTTGSPGRKPTPGKRIPALHRRASQSTDVAKHHTLPEASVSLELPTTSPNKGEDTAVSTLTPTKLNAVQEAPGIDDFVRPVSPRGPLPPVQTNSNPNSPGKTQLPVGLVQAAREPNVGIFEVDHEHIAA</sequence>
<feature type="compositionally biased region" description="Polar residues" evidence="1">
    <location>
        <begin position="678"/>
        <end position="689"/>
    </location>
</feature>
<accession>A0ABD3F9D5</accession>
<keyword evidence="3" id="KW-1185">Reference proteome</keyword>
<evidence type="ECO:0000256" key="1">
    <source>
        <dbReference type="SAM" id="MobiDB-lite"/>
    </source>
</evidence>
<evidence type="ECO:0000313" key="2">
    <source>
        <dbReference type="EMBL" id="KAL3663480.1"/>
    </source>
</evidence>
<dbReference type="EMBL" id="JBIMZQ010000027">
    <property type="protein sequence ID" value="KAL3663480.1"/>
    <property type="molecule type" value="Genomic_DNA"/>
</dbReference>
<feature type="region of interest" description="Disordered" evidence="1">
    <location>
        <begin position="665"/>
        <end position="689"/>
    </location>
</feature>
<evidence type="ECO:0000313" key="3">
    <source>
        <dbReference type="Proteomes" id="UP001632037"/>
    </source>
</evidence>
<feature type="compositionally biased region" description="Polar residues" evidence="1">
    <location>
        <begin position="632"/>
        <end position="645"/>
    </location>
</feature>
<organism evidence="2 3">
    <name type="scientific">Phytophthora oleae</name>
    <dbReference type="NCBI Taxonomy" id="2107226"/>
    <lineage>
        <taxon>Eukaryota</taxon>
        <taxon>Sar</taxon>
        <taxon>Stramenopiles</taxon>
        <taxon>Oomycota</taxon>
        <taxon>Peronosporomycetes</taxon>
        <taxon>Peronosporales</taxon>
        <taxon>Peronosporaceae</taxon>
        <taxon>Phytophthora</taxon>
    </lineage>
</organism>
<dbReference type="AlphaFoldDB" id="A0ABD3F9D5"/>
<feature type="compositionally biased region" description="Polar residues" evidence="1">
    <location>
        <begin position="142"/>
        <end position="170"/>
    </location>
</feature>
<proteinExistence type="predicted"/>
<reference evidence="2 3" key="1">
    <citation type="submission" date="2024-09" db="EMBL/GenBank/DDBJ databases">
        <title>Genome sequencing and assembly of Phytophthora oleae, isolate VK10A, causative agent of rot of olive drupes.</title>
        <authorList>
            <person name="Conti Taguali S."/>
            <person name="Riolo M."/>
            <person name="La Spada F."/>
            <person name="Cacciola S.O."/>
            <person name="Dionisio G."/>
        </authorList>
    </citation>
    <scope>NUCLEOTIDE SEQUENCE [LARGE SCALE GENOMIC DNA]</scope>
    <source>
        <strain evidence="2 3">VK10A</strain>
    </source>
</reference>
<dbReference type="Proteomes" id="UP001632037">
    <property type="component" value="Unassembled WGS sequence"/>
</dbReference>
<feature type="region of interest" description="Disordered" evidence="1">
    <location>
        <begin position="575"/>
        <end position="645"/>
    </location>
</feature>
<feature type="compositionally biased region" description="Polar residues" evidence="1">
    <location>
        <begin position="578"/>
        <end position="593"/>
    </location>
</feature>
<gene>
    <name evidence="2" type="ORF">V7S43_011368</name>
</gene>
<feature type="region of interest" description="Disordered" evidence="1">
    <location>
        <begin position="348"/>
        <end position="371"/>
    </location>
</feature>
<comment type="caution">
    <text evidence="2">The sequence shown here is derived from an EMBL/GenBank/DDBJ whole genome shotgun (WGS) entry which is preliminary data.</text>
</comment>
<protein>
    <recommendedName>
        <fullName evidence="4">Telomeric single stranded DNA binding POT1/Cdc13 domain-containing protein</fullName>
    </recommendedName>
</protein>
<evidence type="ECO:0008006" key="4">
    <source>
        <dbReference type="Google" id="ProtNLM"/>
    </source>
</evidence>
<name>A0ABD3F9D5_9STRA</name>